<reference evidence="3" key="4">
    <citation type="submission" date="2020-11" db="EMBL/GenBank/DDBJ databases">
        <title>Description of novel Gluconobacter species.</title>
        <authorList>
            <person name="Cleenwerck I."/>
            <person name="Cnockaert M."/>
            <person name="Borremans W."/>
            <person name="Wieme A.D."/>
            <person name="De Vuyst L."/>
            <person name="Vandamme P."/>
        </authorList>
    </citation>
    <scope>NUCLEOTIDE SEQUENCE</scope>
    <source>
        <strain evidence="3">R71697</strain>
    </source>
</reference>
<reference evidence="3" key="3">
    <citation type="submission" date="2020-04" db="EMBL/GenBank/DDBJ databases">
        <authorList>
            <person name="Sombolestani A."/>
        </authorList>
    </citation>
    <scope>NUCLEOTIDE SEQUENCE</scope>
    <source>
        <strain evidence="3">R71697</strain>
    </source>
</reference>
<name>A0A149THF5_GLUJA</name>
<gene>
    <name evidence="2" type="ORF">GCM10010937_21600</name>
    <name evidence="3" type="ORF">HKD32_11495</name>
</gene>
<dbReference type="GeneID" id="81475324"/>
<dbReference type="Proteomes" id="UP000661006">
    <property type="component" value="Unassembled WGS sequence"/>
</dbReference>
<comment type="caution">
    <text evidence="3">The sequence shown here is derived from an EMBL/GenBank/DDBJ whole genome shotgun (WGS) entry which is preliminary data.</text>
</comment>
<proteinExistence type="predicted"/>
<reference evidence="2" key="5">
    <citation type="submission" date="2023-01" db="EMBL/GenBank/DDBJ databases">
        <title>Draft genome sequence of Gluconobacter japonicus strain NBRC 3271.</title>
        <authorList>
            <person name="Sun Q."/>
            <person name="Mori K."/>
        </authorList>
    </citation>
    <scope>NUCLEOTIDE SEQUENCE</scope>
    <source>
        <strain evidence="2">NBRC 3271</strain>
    </source>
</reference>
<reference evidence="5" key="2">
    <citation type="journal article" date="2019" name="Int. J. Syst. Evol. Microbiol.">
        <title>The Global Catalogue of Microorganisms (GCM) 10K type strain sequencing project: providing services to taxonomists for standard genome sequencing and annotation.</title>
        <authorList>
            <consortium name="The Broad Institute Genomics Platform"/>
            <consortium name="The Broad Institute Genome Sequencing Center for Infectious Disease"/>
            <person name="Wu L."/>
            <person name="Ma J."/>
        </authorList>
    </citation>
    <scope>NUCLEOTIDE SEQUENCE [LARGE SCALE GENOMIC DNA]</scope>
    <source>
        <strain evidence="5">NBRC 3271</strain>
    </source>
</reference>
<reference evidence="2" key="1">
    <citation type="journal article" date="2014" name="Int. J. Syst. Evol. Microbiol.">
        <title>Complete genome of a new Firmicutes species belonging to the dominant human colonic microbiota ('Ruminococcus bicirculans') reveals two chromosomes and a selective capacity to utilize plant glucans.</title>
        <authorList>
            <consortium name="NISC Comparative Sequencing Program"/>
            <person name="Wegmann U."/>
            <person name="Louis P."/>
            <person name="Goesmann A."/>
            <person name="Henrissat B."/>
            <person name="Duncan S.H."/>
            <person name="Flint H.J."/>
        </authorList>
    </citation>
    <scope>NUCLEOTIDE SEQUENCE</scope>
    <source>
        <strain evidence="2">NBRC 3271</strain>
    </source>
</reference>
<protein>
    <submittedName>
        <fullName evidence="3">Uncharacterized protein</fullName>
    </submittedName>
</protein>
<evidence type="ECO:0000313" key="2">
    <source>
        <dbReference type="EMBL" id="GLQ60357.1"/>
    </source>
</evidence>
<feature type="transmembrane region" description="Helical" evidence="1">
    <location>
        <begin position="54"/>
        <end position="76"/>
    </location>
</feature>
<dbReference type="EMBL" id="BSNT01000069">
    <property type="protein sequence ID" value="GLQ60357.1"/>
    <property type="molecule type" value="Genomic_DNA"/>
</dbReference>
<accession>A0A149THF5</accession>
<evidence type="ECO:0000313" key="5">
    <source>
        <dbReference type="Proteomes" id="UP001156613"/>
    </source>
</evidence>
<organism evidence="3 4">
    <name type="scientific">Gluconobacter japonicus</name>
    <dbReference type="NCBI Taxonomy" id="376620"/>
    <lineage>
        <taxon>Bacteria</taxon>
        <taxon>Pseudomonadati</taxon>
        <taxon>Pseudomonadota</taxon>
        <taxon>Alphaproteobacteria</taxon>
        <taxon>Acetobacterales</taxon>
        <taxon>Acetobacteraceae</taxon>
        <taxon>Gluconobacter</taxon>
    </lineage>
</organism>
<evidence type="ECO:0000313" key="4">
    <source>
        <dbReference type="Proteomes" id="UP000661006"/>
    </source>
</evidence>
<feature type="transmembrane region" description="Helical" evidence="1">
    <location>
        <begin position="21"/>
        <end position="42"/>
    </location>
</feature>
<evidence type="ECO:0000256" key="1">
    <source>
        <dbReference type="SAM" id="Phobius"/>
    </source>
</evidence>
<evidence type="ECO:0000313" key="3">
    <source>
        <dbReference type="EMBL" id="MBF0871469.1"/>
    </source>
</evidence>
<keyword evidence="5" id="KW-1185">Reference proteome</keyword>
<keyword evidence="1" id="KW-1133">Transmembrane helix</keyword>
<keyword evidence="1" id="KW-0812">Transmembrane</keyword>
<dbReference type="EMBL" id="JABCQN010000005">
    <property type="protein sequence ID" value="MBF0871469.1"/>
    <property type="molecule type" value="Genomic_DNA"/>
</dbReference>
<dbReference type="OrthoDB" id="7275140at2"/>
<keyword evidence="1" id="KW-0472">Membrane</keyword>
<dbReference type="AlphaFoldDB" id="A0A149THF5"/>
<dbReference type="RefSeq" id="WP_010502590.1">
    <property type="nucleotide sequence ID" value="NZ_BEWO01000013.1"/>
</dbReference>
<dbReference type="Proteomes" id="UP001156613">
    <property type="component" value="Unassembled WGS sequence"/>
</dbReference>
<sequence>MASQQIDGLLTQLRQINGERGFFANFFGLFCVTCLLGLANMFSRSVLHADMGWLLKPLMVVMILYFFLPYLLLLFLDRRRNG</sequence>